<evidence type="ECO:0000256" key="3">
    <source>
        <dbReference type="ARBA" id="ARBA00022530"/>
    </source>
</evidence>
<dbReference type="GO" id="GO:0006508">
    <property type="term" value="P:proteolysis"/>
    <property type="evidence" value="ECO:0007669"/>
    <property type="project" value="UniProtKB-KW"/>
</dbReference>
<protein>
    <recommendedName>
        <fullName evidence="19">Peptidase M12B domain-containing protein</fullName>
    </recommendedName>
</protein>
<feature type="binding site" evidence="15 17">
    <location>
        <position position="339"/>
    </location>
    <ligand>
        <name>Zn(2+)</name>
        <dbReference type="ChEBI" id="CHEBI:29105"/>
        <note>catalytic</note>
    </ligand>
</feature>
<dbReference type="InterPro" id="IPR050439">
    <property type="entry name" value="ADAMTS_ADAMTS-like"/>
</dbReference>
<keyword evidence="4" id="KW-0645">Protease</keyword>
<dbReference type="PROSITE" id="PS50092">
    <property type="entry name" value="TSP1"/>
    <property type="match status" value="3"/>
</dbReference>
<dbReference type="AlphaFoldDB" id="A0AAD7ZSU2"/>
<dbReference type="InterPro" id="IPR024079">
    <property type="entry name" value="MetalloPept_cat_dom_sf"/>
</dbReference>
<feature type="disulfide bond" evidence="16">
    <location>
        <begin position="267"/>
        <end position="319"/>
    </location>
</feature>
<evidence type="ECO:0000256" key="11">
    <source>
        <dbReference type="ARBA" id="ARBA00023049"/>
    </source>
</evidence>
<feature type="compositionally biased region" description="Basic and acidic residues" evidence="18">
    <location>
        <begin position="1040"/>
        <end position="1074"/>
    </location>
</feature>
<dbReference type="InterPro" id="IPR045371">
    <property type="entry name" value="ADAMTS_CR_3"/>
</dbReference>
<dbReference type="FunFam" id="2.20.100.10:FF:000006">
    <property type="entry name" value="A disintegrin and metalloproteinase with thrombospondin motifs 1"/>
    <property type="match status" value="1"/>
</dbReference>
<dbReference type="Pfam" id="PF17771">
    <property type="entry name" value="ADAMTS_CR_2"/>
    <property type="match status" value="1"/>
</dbReference>
<keyword evidence="15" id="KW-0106">Calcium</keyword>
<dbReference type="InterPro" id="IPR002870">
    <property type="entry name" value="Peptidase_M12B_N"/>
</dbReference>
<comment type="caution">
    <text evidence="17">Lacks conserved residue(s) required for the propagation of feature annotation.</text>
</comment>
<evidence type="ECO:0000256" key="8">
    <source>
        <dbReference type="ARBA" id="ARBA00022801"/>
    </source>
</evidence>
<comment type="subcellular location">
    <subcellularLocation>
        <location evidence="1">Secreted</location>
        <location evidence="1">Extracellular space</location>
        <location evidence="1">Extracellular matrix</location>
        <location evidence="1">Basement membrane</location>
    </subcellularLocation>
</comment>
<evidence type="ECO:0000256" key="13">
    <source>
        <dbReference type="ARBA" id="ARBA00023180"/>
    </source>
</evidence>
<evidence type="ECO:0000256" key="7">
    <source>
        <dbReference type="ARBA" id="ARBA00022737"/>
    </source>
</evidence>
<dbReference type="Gene3D" id="2.60.120.830">
    <property type="match status" value="1"/>
</dbReference>
<feature type="active site" evidence="14 17">
    <location>
        <position position="336"/>
    </location>
</feature>
<feature type="disulfide bond" evidence="16">
    <location>
        <begin position="504"/>
        <end position="541"/>
    </location>
</feature>
<feature type="binding site" evidence="15">
    <location>
        <position position="399"/>
    </location>
    <ligand>
        <name>Ca(2+)</name>
        <dbReference type="ChEBI" id="CHEBI:29108"/>
        <label>1</label>
    </ligand>
</feature>
<keyword evidence="7" id="KW-0677">Repeat</keyword>
<keyword evidence="11" id="KW-0482">Metalloprotease</keyword>
<dbReference type="InterPro" id="IPR036383">
    <property type="entry name" value="TSP1_rpt_sf"/>
</dbReference>
<feature type="non-terminal residue" evidence="20">
    <location>
        <position position="1143"/>
    </location>
</feature>
<keyword evidence="6" id="KW-0732">Signal</keyword>
<dbReference type="GO" id="GO:0046872">
    <property type="term" value="F:metal ion binding"/>
    <property type="evidence" value="ECO:0007669"/>
    <property type="project" value="UniProtKB-KW"/>
</dbReference>
<feature type="disulfide bond" evidence="16">
    <location>
        <begin position="508"/>
        <end position="546"/>
    </location>
</feature>
<evidence type="ECO:0000256" key="1">
    <source>
        <dbReference type="ARBA" id="ARBA00004302"/>
    </source>
</evidence>
<evidence type="ECO:0000256" key="17">
    <source>
        <dbReference type="PROSITE-ProRule" id="PRU00276"/>
    </source>
</evidence>
<dbReference type="Proteomes" id="UP001233999">
    <property type="component" value="Unassembled WGS sequence"/>
</dbReference>
<feature type="disulfide bond" evidence="16">
    <location>
        <begin position="519"/>
        <end position="531"/>
    </location>
</feature>
<dbReference type="Pfam" id="PF05986">
    <property type="entry name" value="ADAMTS_spacer1"/>
    <property type="match status" value="1"/>
</dbReference>
<feature type="binding site" evidence="15 17">
    <location>
        <position position="335"/>
    </location>
    <ligand>
        <name>Zn(2+)</name>
        <dbReference type="ChEBI" id="CHEBI:29105"/>
        <note>catalytic</note>
    </ligand>
</feature>
<evidence type="ECO:0000256" key="10">
    <source>
        <dbReference type="ARBA" id="ARBA00022869"/>
    </source>
</evidence>
<evidence type="ECO:0000256" key="12">
    <source>
        <dbReference type="ARBA" id="ARBA00023157"/>
    </source>
</evidence>
<feature type="disulfide bond" evidence="16">
    <location>
        <begin position="312"/>
        <end position="399"/>
    </location>
</feature>
<dbReference type="Pfam" id="PF19236">
    <property type="entry name" value="ADAMTS_CR_3"/>
    <property type="match status" value="1"/>
</dbReference>
<evidence type="ECO:0000256" key="15">
    <source>
        <dbReference type="PIRSR" id="PIRSR613273-2"/>
    </source>
</evidence>
<dbReference type="InterPro" id="IPR001590">
    <property type="entry name" value="Peptidase_M12B"/>
</dbReference>
<evidence type="ECO:0000256" key="9">
    <source>
        <dbReference type="ARBA" id="ARBA00022833"/>
    </source>
</evidence>
<organism evidence="20 21">
    <name type="scientific">Diploptera punctata</name>
    <name type="common">Pacific beetle cockroach</name>
    <dbReference type="NCBI Taxonomy" id="6984"/>
    <lineage>
        <taxon>Eukaryota</taxon>
        <taxon>Metazoa</taxon>
        <taxon>Ecdysozoa</taxon>
        <taxon>Arthropoda</taxon>
        <taxon>Hexapoda</taxon>
        <taxon>Insecta</taxon>
        <taxon>Pterygota</taxon>
        <taxon>Neoptera</taxon>
        <taxon>Polyneoptera</taxon>
        <taxon>Dictyoptera</taxon>
        <taxon>Blattodea</taxon>
        <taxon>Blaberoidea</taxon>
        <taxon>Blaberidae</taxon>
        <taxon>Diplopterinae</taxon>
        <taxon>Diploptera</taxon>
    </lineage>
</organism>
<dbReference type="GO" id="GO:0004222">
    <property type="term" value="F:metalloendopeptidase activity"/>
    <property type="evidence" value="ECO:0007669"/>
    <property type="project" value="InterPro"/>
</dbReference>
<keyword evidence="3" id="KW-0272">Extracellular matrix</keyword>
<dbReference type="SUPFAM" id="SSF82895">
    <property type="entry name" value="TSP-1 type 1 repeat"/>
    <property type="match status" value="2"/>
</dbReference>
<dbReference type="PRINTS" id="PR01857">
    <property type="entry name" value="ADAMTSFAMILY"/>
</dbReference>
<feature type="disulfide bond" evidence="16">
    <location>
        <begin position="295"/>
        <end position="300"/>
    </location>
</feature>
<evidence type="ECO:0000256" key="4">
    <source>
        <dbReference type="ARBA" id="ARBA00022670"/>
    </source>
</evidence>
<dbReference type="InterPro" id="IPR010294">
    <property type="entry name" value="ADAMTS_spacer1"/>
</dbReference>
<dbReference type="PROSITE" id="PS50215">
    <property type="entry name" value="ADAM_MEPRO"/>
    <property type="match status" value="1"/>
</dbReference>
<sequence>RYTRDVGDYEIVIPRKVDCEGNFISYSLPHSYDINSKRKTRSSSKDEDKVHFGLSFNGKNLIIDMWPNQEFLSPGLVVETWGDGAASDVNKVKIRPARTDQCHYTGRIKENPDSKVALSLCNGMAGHIRTKRQHYYIEPVKDHKPESNGKHLHIIYNRSVSAGVKRTCGVQERSCQVSRYEEIPTEQSQLYRIAVGSRQEILAAYNGTDYEQYLFTILNMVYDLFHDASVGNQIDISLVRVIYLEKEEEELDLMINADAEGTLSNFCKWSDMLNFDVSHPNHHDIAVLVTTYDICVGTDCATAGLAYVAGACSKKPLGCAYCEDKGLDLGTIMTHEIGHLLGSDHDTEEKPPPEGSCPAMADDYRIHVMAPWSQYSTANWSSCSKKYITEFLENDLGSCFLDEPQDHDFKMPEMPPGVIYDATWQCTNLFGPSKPCDLGPERNCMKLACRDPKGKGCLTMNTPAVDGTSCGNNKWCFERKCVEIGGRPQAVNGDWGGWSSWSECSRSCGGGASYMERHCDNPTPANHGRYCIGARRKYKLCNTEPCEEDALTFREVQCKDHNAEDIQWVPYDDEEPEHVCALVCSNNKFKFKVMSPRVKDGTSCKRGSRDKCIAGECRKVGCDWVLDSDAVEDKCGVCNGDGSTCKTYEKIFNESGNGYQKLITIPAGCRKITVEELKKSQNYLALGAGDGKAFYLNGNYKIDEEGENKVAGTVCIYSEVEPDRETLVIGGPLKEELAVYLLNNGAKNPGIRVTYSCPHNLTSKTSSVVAHVSNQELQDTEEADNVSHIQDLNESCKNDTNTSRPKFHWEIVEWGPCSAFCGGGSQTAEPSCIDDDGGKVTNTFCGNISKPQATSRICNDHPCKTRWRASEWGKCDECENGKGFKNRLVECVKDSPFSDSVIITEDKNCNKEKPSDKEDCTPEECQESSISAKETETQNELDITGEKTNVLDKNEDKIPCPNGKGDTKSAQGSLVVDKVPEDKLKLYKIPMITDNKKLNISDSALELVGDSVPSIIDESKAMELKGEAAVKEIEEAKKLNKDKENKNDNKVNEKSCEGNHAVGSEKHETEKLKTSDSIQIKQRLIQYNDNRDKELRLNHSKDLFHNIKYHGNINMDKKMFGGKKHKEEISKEDLKFDTANKFF</sequence>
<dbReference type="PANTHER" id="PTHR13723">
    <property type="entry name" value="ADAMTS A DISINTEGRIN AND METALLOPROTEASE WITH THROMBOSPONDIN MOTIFS PROTEASE"/>
    <property type="match status" value="1"/>
</dbReference>
<evidence type="ECO:0000256" key="2">
    <source>
        <dbReference type="ARBA" id="ARBA00022525"/>
    </source>
</evidence>
<feature type="region of interest" description="Disordered" evidence="18">
    <location>
        <begin position="913"/>
        <end position="940"/>
    </location>
</feature>
<evidence type="ECO:0000313" key="20">
    <source>
        <dbReference type="EMBL" id="KAJ9585997.1"/>
    </source>
</evidence>
<dbReference type="InterPro" id="IPR041645">
    <property type="entry name" value="ADAMTS_CR_2"/>
</dbReference>
<evidence type="ECO:0000259" key="19">
    <source>
        <dbReference type="PROSITE" id="PS50215"/>
    </source>
</evidence>
<feature type="disulfide bond" evidence="16">
    <location>
        <begin position="357"/>
        <end position="383"/>
    </location>
</feature>
<feature type="disulfide bond" evidence="16">
    <location>
        <begin position="426"/>
        <end position="449"/>
    </location>
</feature>
<name>A0AAD7ZSU2_DIPPU</name>
<dbReference type="EMBL" id="JASPKZ010007225">
    <property type="protein sequence ID" value="KAJ9585997.1"/>
    <property type="molecule type" value="Genomic_DNA"/>
</dbReference>
<keyword evidence="5 15" id="KW-0479">Metal-binding</keyword>
<keyword evidence="21" id="KW-1185">Reference proteome</keyword>
<dbReference type="SUPFAM" id="SSF55486">
    <property type="entry name" value="Metalloproteases ('zincins'), catalytic domain"/>
    <property type="match status" value="1"/>
</dbReference>
<feature type="binding site" description="in inhibited form" evidence="15">
    <location>
        <position position="168"/>
    </location>
    <ligand>
        <name>Zn(2+)</name>
        <dbReference type="ChEBI" id="CHEBI:29105"/>
        <note>catalytic</note>
    </ligand>
</feature>
<dbReference type="Gene3D" id="2.20.100.10">
    <property type="entry name" value="Thrombospondin type-1 (TSP1) repeat"/>
    <property type="match status" value="2"/>
</dbReference>
<keyword evidence="10" id="KW-0084">Basement membrane</keyword>
<dbReference type="Pfam" id="PF01562">
    <property type="entry name" value="Pep_M12B_propep"/>
    <property type="match status" value="1"/>
</dbReference>
<comment type="cofactor">
    <cofactor evidence="15">
        <name>Zn(2+)</name>
        <dbReference type="ChEBI" id="CHEBI:29105"/>
    </cofactor>
    <text evidence="15">Binds 1 zinc ion per subunit.</text>
</comment>
<reference evidence="20" key="1">
    <citation type="journal article" date="2023" name="IScience">
        <title>Live-bearing cockroach genome reveals convergent evolutionary mechanisms linked to viviparity in insects and beyond.</title>
        <authorList>
            <person name="Fouks B."/>
            <person name="Harrison M.C."/>
            <person name="Mikhailova A.A."/>
            <person name="Marchal E."/>
            <person name="English S."/>
            <person name="Carruthers M."/>
            <person name="Jennings E.C."/>
            <person name="Chiamaka E.L."/>
            <person name="Frigard R.A."/>
            <person name="Pippel M."/>
            <person name="Attardo G.M."/>
            <person name="Benoit J.B."/>
            <person name="Bornberg-Bauer E."/>
            <person name="Tobe S.S."/>
        </authorList>
    </citation>
    <scope>NUCLEOTIDE SEQUENCE</scope>
    <source>
        <strain evidence="20">Stay&amp;Tobe</strain>
    </source>
</reference>
<feature type="binding site" evidence="15">
    <location>
        <position position="284"/>
    </location>
    <ligand>
        <name>Ca(2+)</name>
        <dbReference type="ChEBI" id="CHEBI:29108"/>
        <label>1</label>
    </ligand>
</feature>
<evidence type="ECO:0000313" key="21">
    <source>
        <dbReference type="Proteomes" id="UP001233999"/>
    </source>
</evidence>
<keyword evidence="12 16" id="KW-1015">Disulfide bond</keyword>
<feature type="binding site" evidence="15">
    <location>
        <position position="402"/>
    </location>
    <ligand>
        <name>Ca(2+)</name>
        <dbReference type="ChEBI" id="CHEBI:29108"/>
        <label>1</label>
    </ligand>
</feature>
<keyword evidence="13" id="KW-0325">Glycoprotein</keyword>
<accession>A0AAD7ZSU2</accession>
<dbReference type="SMART" id="SM00209">
    <property type="entry name" value="TSP1"/>
    <property type="match status" value="3"/>
</dbReference>
<dbReference type="InterPro" id="IPR013273">
    <property type="entry name" value="ADAMTS/ADAMTS-like"/>
</dbReference>
<gene>
    <name evidence="20" type="ORF">L9F63_020361</name>
</gene>
<dbReference type="FunFam" id="2.20.100.10:FF:000005">
    <property type="entry name" value="ADAM metallopeptidase with thrombospondin type 1 motif 9"/>
    <property type="match status" value="1"/>
</dbReference>
<evidence type="ECO:0000256" key="6">
    <source>
        <dbReference type="ARBA" id="ARBA00022729"/>
    </source>
</evidence>
<reference evidence="20" key="2">
    <citation type="submission" date="2023-05" db="EMBL/GenBank/DDBJ databases">
        <authorList>
            <person name="Fouks B."/>
        </authorList>
    </citation>
    <scope>NUCLEOTIDE SEQUENCE</scope>
    <source>
        <strain evidence="20">Stay&amp;Tobe</strain>
        <tissue evidence="20">Testes</tissue>
    </source>
</reference>
<keyword evidence="9 15" id="KW-0862">Zinc</keyword>
<dbReference type="Pfam" id="PF00090">
    <property type="entry name" value="TSP_1"/>
    <property type="match status" value="1"/>
</dbReference>
<feature type="disulfide bond" evidence="16">
    <location>
        <begin position="436"/>
        <end position="457"/>
    </location>
</feature>
<feature type="region of interest" description="Disordered" evidence="18">
    <location>
        <begin position="953"/>
        <end position="972"/>
    </location>
</feature>
<proteinExistence type="predicted"/>
<feature type="binding site" evidence="15 17">
    <location>
        <position position="345"/>
    </location>
    <ligand>
        <name>Zn(2+)</name>
        <dbReference type="ChEBI" id="CHEBI:29105"/>
        <note>catalytic</note>
    </ligand>
</feature>
<feature type="domain" description="Peptidase M12B" evidence="19">
    <location>
        <begin position="212"/>
        <end position="404"/>
    </location>
</feature>
<dbReference type="InterPro" id="IPR000884">
    <property type="entry name" value="TSP1_rpt"/>
</dbReference>
<feature type="region of interest" description="Disordered" evidence="18">
    <location>
        <begin position="1040"/>
        <end position="1075"/>
    </location>
</feature>
<dbReference type="Gene3D" id="3.40.390.10">
    <property type="entry name" value="Collagenase (Catalytic Domain)"/>
    <property type="match status" value="1"/>
</dbReference>
<keyword evidence="2" id="KW-0964">Secreted</keyword>
<evidence type="ECO:0000256" key="5">
    <source>
        <dbReference type="ARBA" id="ARBA00022723"/>
    </source>
</evidence>
<dbReference type="GO" id="GO:0005604">
    <property type="term" value="C:basement membrane"/>
    <property type="evidence" value="ECO:0007669"/>
    <property type="project" value="UniProtKB-SubCell"/>
</dbReference>
<dbReference type="PANTHER" id="PTHR13723:SF200">
    <property type="entry name" value="ADAM METALLOPEPTIDASE WITH THROMBOSPONDIN TYPE 1 MOTIF B, ISOFORM B"/>
    <property type="match status" value="1"/>
</dbReference>
<dbReference type="Gene3D" id="3.40.1620.60">
    <property type="match status" value="1"/>
</dbReference>
<dbReference type="Pfam" id="PF19030">
    <property type="entry name" value="TSP1_ADAMTS"/>
    <property type="match status" value="2"/>
</dbReference>
<evidence type="ECO:0000256" key="16">
    <source>
        <dbReference type="PIRSR" id="PIRSR613273-3"/>
    </source>
</evidence>
<feature type="disulfide bond" evidence="16">
    <location>
        <begin position="444"/>
        <end position="476"/>
    </location>
</feature>
<dbReference type="Pfam" id="PF01421">
    <property type="entry name" value="Reprolysin"/>
    <property type="match status" value="1"/>
</dbReference>
<feature type="disulfide bond" evidence="16">
    <location>
        <begin position="470"/>
        <end position="481"/>
    </location>
</feature>
<evidence type="ECO:0000256" key="14">
    <source>
        <dbReference type="PIRSR" id="PIRSR613273-1"/>
    </source>
</evidence>
<dbReference type="GO" id="GO:0030198">
    <property type="term" value="P:extracellular matrix organization"/>
    <property type="evidence" value="ECO:0007669"/>
    <property type="project" value="InterPro"/>
</dbReference>
<feature type="binding site" evidence="15">
    <location>
        <position position="402"/>
    </location>
    <ligand>
        <name>Ca(2+)</name>
        <dbReference type="ChEBI" id="CHEBI:29108"/>
        <label>2</label>
    </ligand>
</feature>
<comment type="caution">
    <text evidence="20">The sequence shown here is derived from an EMBL/GenBank/DDBJ whole genome shotgun (WGS) entry which is preliminary data.</text>
</comment>
<evidence type="ECO:0000256" key="18">
    <source>
        <dbReference type="SAM" id="MobiDB-lite"/>
    </source>
</evidence>
<keyword evidence="8" id="KW-0378">Hydrolase</keyword>
<dbReference type="FunFam" id="2.60.120.830:FF:000001">
    <property type="entry name" value="A disintegrin and metalloproteinase with thrombospondin motifs 1"/>
    <property type="match status" value="1"/>
</dbReference>